<name>X0U161_9ZZZZ</name>
<sequence length="194" mass="22217">GALKRRPEERIAYQLETLDEIMTSHFPGLKAVDTLPGMAALEDKIPDMLLKPWPKDKTYWKHAYKGGCQDLVFMTTLDRVQKFISAVNEVAAKYQYPVNDIGCYIQPIENGRACQLEFNFYYNPEDKAEVDRIRGLYADAAAAVFERGAWFNRPYGSAVTNIIYKKYATYVTVAKRFKKYADPNNIMNPGTLCF</sequence>
<evidence type="ECO:0000313" key="4">
    <source>
        <dbReference type="EMBL" id="GAF99503.1"/>
    </source>
</evidence>
<reference evidence="4" key="1">
    <citation type="journal article" date="2014" name="Front. Microbiol.">
        <title>High frequency of phylogenetically diverse reductive dehalogenase-homologous genes in deep subseafloor sedimentary metagenomes.</title>
        <authorList>
            <person name="Kawai M."/>
            <person name="Futagami T."/>
            <person name="Toyoda A."/>
            <person name="Takaki Y."/>
            <person name="Nishi S."/>
            <person name="Hori S."/>
            <person name="Arai W."/>
            <person name="Tsubouchi T."/>
            <person name="Morono Y."/>
            <person name="Uchiyama I."/>
            <person name="Ito T."/>
            <person name="Fujiyama A."/>
            <person name="Inagaki F."/>
            <person name="Takami H."/>
        </authorList>
    </citation>
    <scope>NUCLEOTIDE SEQUENCE</scope>
    <source>
        <strain evidence="4">Expedition CK06-06</strain>
    </source>
</reference>
<feature type="non-terminal residue" evidence="4">
    <location>
        <position position="1"/>
    </location>
</feature>
<feature type="domain" description="FAD-binding oxidoreductase/transferase type 4 C-terminal" evidence="3">
    <location>
        <begin position="77"/>
        <end position="191"/>
    </location>
</feature>
<dbReference type="Pfam" id="PF02913">
    <property type="entry name" value="FAD-oxidase_C"/>
    <property type="match status" value="1"/>
</dbReference>
<dbReference type="GO" id="GO:0003824">
    <property type="term" value="F:catalytic activity"/>
    <property type="evidence" value="ECO:0007669"/>
    <property type="project" value="InterPro"/>
</dbReference>
<evidence type="ECO:0000256" key="1">
    <source>
        <dbReference type="ARBA" id="ARBA00022630"/>
    </source>
</evidence>
<dbReference type="EMBL" id="BARS01011245">
    <property type="protein sequence ID" value="GAF99503.1"/>
    <property type="molecule type" value="Genomic_DNA"/>
</dbReference>
<dbReference type="InterPro" id="IPR004113">
    <property type="entry name" value="FAD-bd_oxidored_4_C"/>
</dbReference>
<comment type="caution">
    <text evidence="4">The sequence shown here is derived from an EMBL/GenBank/DDBJ whole genome shotgun (WGS) entry which is preliminary data.</text>
</comment>
<dbReference type="GO" id="GO:0050660">
    <property type="term" value="F:flavin adenine dinucleotide binding"/>
    <property type="evidence" value="ECO:0007669"/>
    <property type="project" value="InterPro"/>
</dbReference>
<dbReference type="AlphaFoldDB" id="X0U161"/>
<gene>
    <name evidence="4" type="ORF">S01H1_20527</name>
</gene>
<evidence type="ECO:0000259" key="3">
    <source>
        <dbReference type="Pfam" id="PF02913"/>
    </source>
</evidence>
<protein>
    <recommendedName>
        <fullName evidence="3">FAD-binding oxidoreductase/transferase type 4 C-terminal domain-containing protein</fullName>
    </recommendedName>
</protein>
<dbReference type="SUPFAM" id="SSF55103">
    <property type="entry name" value="FAD-linked oxidases, C-terminal domain"/>
    <property type="match status" value="1"/>
</dbReference>
<keyword evidence="1" id="KW-0285">Flavoprotein</keyword>
<keyword evidence="2" id="KW-0274">FAD</keyword>
<evidence type="ECO:0000256" key="2">
    <source>
        <dbReference type="ARBA" id="ARBA00022827"/>
    </source>
</evidence>
<organism evidence="4">
    <name type="scientific">marine sediment metagenome</name>
    <dbReference type="NCBI Taxonomy" id="412755"/>
    <lineage>
        <taxon>unclassified sequences</taxon>
        <taxon>metagenomes</taxon>
        <taxon>ecological metagenomes</taxon>
    </lineage>
</organism>
<dbReference type="InterPro" id="IPR016164">
    <property type="entry name" value="FAD-linked_Oxase-like_C"/>
</dbReference>
<proteinExistence type="predicted"/>
<accession>X0U161</accession>